<reference evidence="2 5" key="2">
    <citation type="submission" date="2020-08" db="EMBL/GenBank/DDBJ databases">
        <title>Genomic Encyclopedia of Type Strains, Phase IV (KMG-IV): sequencing the most valuable type-strain genomes for metagenomic binning, comparative biology and taxonomic classification.</title>
        <authorList>
            <person name="Goeker M."/>
        </authorList>
    </citation>
    <scope>NUCLEOTIDE SEQUENCE [LARGE SCALE GENOMIC DNA]</scope>
    <source>
        <strain evidence="2 5">DSM 105434</strain>
    </source>
</reference>
<reference evidence="3 4" key="1">
    <citation type="submission" date="2019-04" db="EMBL/GenBank/DDBJ databases">
        <title>Deinococcus metalilatus MA1002 mutant No.5.</title>
        <authorList>
            <person name="Park W."/>
            <person name="Park C."/>
        </authorList>
    </citation>
    <scope>NUCLEOTIDE SEQUENCE [LARGE SCALE GENOMIC DNA]</scope>
    <source>
        <strain evidence="3 4">MA1002-m5</strain>
    </source>
</reference>
<name>A0AAJ5JX07_9DEIO</name>
<sequence length="108" mass="11027">MTREDEKTAAGQGQGTGGALKSPESPAQDAVEQHADEGDGPFGADMQNMLGGTRSTSENHNPEPASDAYGTGTDPRTGASLTPADDRSLFADRGTGTDEDSTGADKAR</sequence>
<dbReference type="EMBL" id="JACHFV010000007">
    <property type="protein sequence ID" value="MBB5295352.1"/>
    <property type="molecule type" value="Genomic_DNA"/>
</dbReference>
<keyword evidence="5" id="KW-1185">Reference proteome</keyword>
<proteinExistence type="predicted"/>
<gene>
    <name evidence="3" type="ORF">FCS05_19490</name>
    <name evidence="2" type="ORF">HNQ10_002181</name>
</gene>
<accession>A0AAJ5JX07</accession>
<organism evidence="3 4">
    <name type="scientific">Deinococcus metallilatus</name>
    <dbReference type="NCBI Taxonomy" id="1211322"/>
    <lineage>
        <taxon>Bacteria</taxon>
        <taxon>Thermotogati</taxon>
        <taxon>Deinococcota</taxon>
        <taxon>Deinococci</taxon>
        <taxon>Deinococcales</taxon>
        <taxon>Deinococcaceae</taxon>
        <taxon>Deinococcus</taxon>
    </lineage>
</organism>
<dbReference type="EMBL" id="VBRC01000024">
    <property type="protein sequence ID" value="TLK21073.1"/>
    <property type="molecule type" value="Genomic_DNA"/>
</dbReference>
<evidence type="ECO:0000313" key="4">
    <source>
        <dbReference type="Proteomes" id="UP000308000"/>
    </source>
</evidence>
<dbReference type="Proteomes" id="UP000536909">
    <property type="component" value="Unassembled WGS sequence"/>
</dbReference>
<dbReference type="RefSeq" id="WP_129118343.1">
    <property type="nucleotide sequence ID" value="NZ_BSUI01000015.1"/>
</dbReference>
<evidence type="ECO:0000313" key="2">
    <source>
        <dbReference type="EMBL" id="MBB5295352.1"/>
    </source>
</evidence>
<evidence type="ECO:0000313" key="3">
    <source>
        <dbReference type="EMBL" id="TLK21073.1"/>
    </source>
</evidence>
<dbReference type="Proteomes" id="UP000308000">
    <property type="component" value="Unassembled WGS sequence"/>
</dbReference>
<evidence type="ECO:0000256" key="1">
    <source>
        <dbReference type="SAM" id="MobiDB-lite"/>
    </source>
</evidence>
<comment type="caution">
    <text evidence="3">The sequence shown here is derived from an EMBL/GenBank/DDBJ whole genome shotgun (WGS) entry which is preliminary data.</text>
</comment>
<protein>
    <submittedName>
        <fullName evidence="3">Uncharacterized protein</fullName>
    </submittedName>
</protein>
<dbReference type="AlphaFoldDB" id="A0AAJ5JX07"/>
<feature type="region of interest" description="Disordered" evidence="1">
    <location>
        <begin position="1"/>
        <end position="108"/>
    </location>
</feature>
<evidence type="ECO:0000313" key="5">
    <source>
        <dbReference type="Proteomes" id="UP000536909"/>
    </source>
</evidence>